<evidence type="ECO:0000313" key="2">
    <source>
        <dbReference type="Proteomes" id="UP000005391"/>
    </source>
</evidence>
<dbReference type="RefSeq" id="WP_002671705.1">
    <property type="nucleotide sequence ID" value="NZ_GL573160.1"/>
</dbReference>
<reference evidence="1 2" key="1">
    <citation type="submission" date="2010-10" db="EMBL/GenBank/DDBJ databases">
        <authorList>
            <person name="Muzny D."/>
            <person name="Qin X."/>
            <person name="Deng J."/>
            <person name="Jiang H."/>
            <person name="Liu Y."/>
            <person name="Qu J."/>
            <person name="Song X.-Z."/>
            <person name="Zhang L."/>
            <person name="Thornton R."/>
            <person name="Coyle M."/>
            <person name="Francisco L."/>
            <person name="Jackson L."/>
            <person name="Javaid M."/>
            <person name="Korchina V."/>
            <person name="Kovar C."/>
            <person name="Mata R."/>
            <person name="Mathew T."/>
            <person name="Ngo R."/>
            <person name="Nguyen L."/>
            <person name="Nguyen N."/>
            <person name="Okwuonu G."/>
            <person name="Ongeri F."/>
            <person name="Pham C."/>
            <person name="Simmons D."/>
            <person name="Wilczek-Boney K."/>
            <person name="Hale W."/>
            <person name="Jakkamsetti A."/>
            <person name="Pham P."/>
            <person name="Ruth R."/>
            <person name="San Lucas F."/>
            <person name="Warren J."/>
            <person name="Zhang J."/>
            <person name="Zhao Z."/>
            <person name="Zhou C."/>
            <person name="Zhu D."/>
            <person name="Lee S."/>
            <person name="Bess C."/>
            <person name="Blankenburg K."/>
            <person name="Forbes L."/>
            <person name="Fu Q."/>
            <person name="Gubbala S."/>
            <person name="Hirani K."/>
            <person name="Jayaseelan J.C."/>
            <person name="Lara F."/>
            <person name="Munidasa M."/>
            <person name="Palculict T."/>
            <person name="Patil S."/>
            <person name="Pu L.-L."/>
            <person name="Saada N."/>
            <person name="Tang L."/>
            <person name="Weissenberger G."/>
            <person name="Zhu Y."/>
            <person name="Hemphill L."/>
            <person name="Shang Y."/>
            <person name="Youmans B."/>
            <person name="Ayvaz T."/>
            <person name="Ross M."/>
            <person name="Santibanez J."/>
            <person name="Aqrawi P."/>
            <person name="Gross S."/>
            <person name="Joshi V."/>
            <person name="Fowler G."/>
            <person name="Nazareth L."/>
            <person name="Reid J."/>
            <person name="Worley K."/>
            <person name="Petrosino J."/>
            <person name="Highlander S."/>
            <person name="Gibbs R."/>
        </authorList>
    </citation>
    <scope>NUCLEOTIDE SEQUENCE [LARGE SCALE GENOMIC DNA]</scope>
    <source>
        <strain evidence="1 2">F0287</strain>
    </source>
</reference>
<name>E4MPW3_CAPOC</name>
<dbReference type="Proteomes" id="UP000005391">
    <property type="component" value="Unassembled WGS sequence"/>
</dbReference>
<proteinExistence type="predicted"/>
<organism evidence="1 2">
    <name type="scientific">Capnocytophaga ochracea F0287</name>
    <dbReference type="NCBI Taxonomy" id="873517"/>
    <lineage>
        <taxon>Bacteria</taxon>
        <taxon>Pseudomonadati</taxon>
        <taxon>Bacteroidota</taxon>
        <taxon>Flavobacteriia</taxon>
        <taxon>Flavobacteriales</taxon>
        <taxon>Flavobacteriaceae</taxon>
        <taxon>Capnocytophaga</taxon>
    </lineage>
</organism>
<comment type="caution">
    <text evidence="1">The sequence shown here is derived from an EMBL/GenBank/DDBJ whole genome shotgun (WGS) entry which is preliminary data.</text>
</comment>
<protein>
    <recommendedName>
        <fullName evidence="3">Lipoprotein</fullName>
    </recommendedName>
</protein>
<gene>
    <name evidence="1" type="ORF">HMPREF1977_0423</name>
</gene>
<accession>E4MPW3</accession>
<evidence type="ECO:0000313" key="1">
    <source>
        <dbReference type="EMBL" id="EFS98333.1"/>
    </source>
</evidence>
<sequence length="115" mass="13709">MKKISLLTSLLALFSCEHSPEQRKTAEVLLLQSVIAYEYCEEKDGGVVLRYFLNCSDLHKQKDNRSTYLYDEITQKDSETHSKERAYYIGYYKNRQLIRYKKVYRGQVLMDKEIH</sequence>
<dbReference type="PROSITE" id="PS51257">
    <property type="entry name" value="PROKAR_LIPOPROTEIN"/>
    <property type="match status" value="1"/>
</dbReference>
<dbReference type="HOGENOM" id="CLU_169493_0_0_10"/>
<dbReference type="EMBL" id="AEOH01000010">
    <property type="protein sequence ID" value="EFS98333.1"/>
    <property type="molecule type" value="Genomic_DNA"/>
</dbReference>
<dbReference type="AlphaFoldDB" id="E4MPW3"/>
<evidence type="ECO:0008006" key="3">
    <source>
        <dbReference type="Google" id="ProtNLM"/>
    </source>
</evidence>
<dbReference type="eggNOG" id="ENOG503115F">
    <property type="taxonomic scope" value="Bacteria"/>
</dbReference>